<dbReference type="EMBL" id="CP017244">
    <property type="protein sequence ID" value="APO79694.1"/>
    <property type="molecule type" value="Genomic_DNA"/>
</dbReference>
<geneLocation type="plasmid" evidence="2">
    <name>prsp8c3c</name>
</geneLocation>
<reference evidence="1 2" key="1">
    <citation type="submission" date="2016-09" db="EMBL/GenBank/DDBJ databases">
        <title>The complete genome sequences of Rhizobium gallicum, symbiovars gallicum and phaseoli, symbionts associated to common bean (Phaseolus vulgaris).</title>
        <authorList>
            <person name="Bustos P."/>
            <person name="Santamaria R.I."/>
            <person name="Perez-Carrascal O.M."/>
            <person name="Juarez S."/>
            <person name="Lozano L."/>
            <person name="Martinez-Flores I."/>
            <person name="Martinez-Romero E."/>
            <person name="Cevallos M."/>
            <person name="Romero D."/>
            <person name="Davila G."/>
            <person name="Gonzalez V."/>
        </authorList>
    </citation>
    <scope>NUCLEOTIDE SEQUENCE [LARGE SCALE GENOMIC DNA]</scope>
    <source>
        <strain evidence="1 2">8C-3</strain>
        <plasmid evidence="2">Plasmid prsp8c3c</plasmid>
    </source>
</reference>
<protein>
    <submittedName>
        <fullName evidence="1">Uncharacterized protein</fullName>
    </submittedName>
</protein>
<gene>
    <name evidence="1" type="ORF">AM571_PC01964</name>
</gene>
<accession>A0A1L5PHM8</accession>
<keyword evidence="1" id="KW-0614">Plasmid</keyword>
<name>A0A1L5PHM8_RHIET</name>
<organism evidence="1 2">
    <name type="scientific">Rhizobium etli 8C-3</name>
    <dbReference type="NCBI Taxonomy" id="538025"/>
    <lineage>
        <taxon>Bacteria</taxon>
        <taxon>Pseudomonadati</taxon>
        <taxon>Pseudomonadota</taxon>
        <taxon>Alphaproteobacteria</taxon>
        <taxon>Hyphomicrobiales</taxon>
        <taxon>Rhizobiaceae</taxon>
        <taxon>Rhizobium/Agrobacterium group</taxon>
        <taxon>Rhizobium</taxon>
    </lineage>
</organism>
<dbReference type="Proteomes" id="UP000185109">
    <property type="component" value="Plasmid pRsp8C3c"/>
</dbReference>
<dbReference type="AlphaFoldDB" id="A0A1L5PHM8"/>
<evidence type="ECO:0000313" key="1">
    <source>
        <dbReference type="EMBL" id="APO79694.1"/>
    </source>
</evidence>
<proteinExistence type="predicted"/>
<sequence length="79" mass="8590">MVVAYHLDGLRASCAGRDRTGKGTRSKKLPTNGQVGEMCASELPIEVGMEAASISHHPASLRIVALYWNWIVPKGRLTE</sequence>
<evidence type="ECO:0000313" key="2">
    <source>
        <dbReference type="Proteomes" id="UP000185109"/>
    </source>
</evidence>